<organism evidence="7 8">
    <name type="scientific">Actinomycetospora chlora</name>
    <dbReference type="NCBI Taxonomy" id="663608"/>
    <lineage>
        <taxon>Bacteria</taxon>
        <taxon>Bacillati</taxon>
        <taxon>Actinomycetota</taxon>
        <taxon>Actinomycetes</taxon>
        <taxon>Pseudonocardiales</taxon>
        <taxon>Pseudonocardiaceae</taxon>
        <taxon>Actinomycetospora</taxon>
    </lineage>
</organism>
<evidence type="ECO:0000313" key="8">
    <source>
        <dbReference type="Proteomes" id="UP001500928"/>
    </source>
</evidence>
<dbReference type="Proteomes" id="UP001500928">
    <property type="component" value="Unassembled WGS sequence"/>
</dbReference>
<feature type="transmembrane region" description="Helical" evidence="5">
    <location>
        <begin position="58"/>
        <end position="81"/>
    </location>
</feature>
<dbReference type="RefSeq" id="WP_345413292.1">
    <property type="nucleotide sequence ID" value="NZ_BAABHO010000011.1"/>
</dbReference>
<evidence type="ECO:0000256" key="1">
    <source>
        <dbReference type="ARBA" id="ARBA00004141"/>
    </source>
</evidence>
<dbReference type="EMBL" id="BAABHO010000011">
    <property type="protein sequence ID" value="GAA4784874.1"/>
    <property type="molecule type" value="Genomic_DNA"/>
</dbReference>
<keyword evidence="2 5" id="KW-0812">Transmembrane</keyword>
<comment type="subcellular location">
    <subcellularLocation>
        <location evidence="1">Membrane</location>
        <topology evidence="1">Multi-pass membrane protein</topology>
    </subcellularLocation>
</comment>
<feature type="transmembrane region" description="Helical" evidence="5">
    <location>
        <begin position="93"/>
        <end position="115"/>
    </location>
</feature>
<evidence type="ECO:0000256" key="5">
    <source>
        <dbReference type="SAM" id="Phobius"/>
    </source>
</evidence>
<keyword evidence="3 5" id="KW-1133">Transmembrane helix</keyword>
<evidence type="ECO:0000313" key="7">
    <source>
        <dbReference type="EMBL" id="GAA4784874.1"/>
    </source>
</evidence>
<evidence type="ECO:0000259" key="6">
    <source>
        <dbReference type="Pfam" id="PF04138"/>
    </source>
</evidence>
<reference evidence="8" key="1">
    <citation type="journal article" date="2019" name="Int. J. Syst. Evol. Microbiol.">
        <title>The Global Catalogue of Microorganisms (GCM) 10K type strain sequencing project: providing services to taxonomists for standard genome sequencing and annotation.</title>
        <authorList>
            <consortium name="The Broad Institute Genomics Platform"/>
            <consortium name="The Broad Institute Genome Sequencing Center for Infectious Disease"/>
            <person name="Wu L."/>
            <person name="Ma J."/>
        </authorList>
    </citation>
    <scope>NUCLEOTIDE SEQUENCE [LARGE SCALE GENOMIC DNA]</scope>
    <source>
        <strain evidence="8">JCM 17979</strain>
    </source>
</reference>
<evidence type="ECO:0000256" key="3">
    <source>
        <dbReference type="ARBA" id="ARBA00022989"/>
    </source>
</evidence>
<evidence type="ECO:0000256" key="2">
    <source>
        <dbReference type="ARBA" id="ARBA00022692"/>
    </source>
</evidence>
<comment type="caution">
    <text evidence="7">The sequence shown here is derived from an EMBL/GenBank/DDBJ whole genome shotgun (WGS) entry which is preliminary data.</text>
</comment>
<dbReference type="Pfam" id="PF04138">
    <property type="entry name" value="GtrA_DPMS_TM"/>
    <property type="match status" value="1"/>
</dbReference>
<feature type="domain" description="GtrA/DPMS transmembrane" evidence="6">
    <location>
        <begin position="33"/>
        <end position="146"/>
    </location>
</feature>
<gene>
    <name evidence="7" type="ORF">GCM10023200_18290</name>
</gene>
<keyword evidence="8" id="KW-1185">Reference proteome</keyword>
<feature type="transmembrane region" description="Helical" evidence="5">
    <location>
        <begin position="127"/>
        <end position="145"/>
    </location>
</feature>
<sequence>MRARDRFRRTCAAVAGVLPGPLRRVVAPSLLGFGVVNGSTFAVDLLLLSLLVDGARLPLWLGVTVAYATAFALSFVLNRWLNFDPERPVGAQVGIYVAVVAVNYAGIVLGVTHALAHVGVPYQPARLAAGVCEAAFMYGAMRWIVFGRAGARTRT</sequence>
<dbReference type="InterPro" id="IPR007267">
    <property type="entry name" value="GtrA_DPMS_TM"/>
</dbReference>
<accession>A0ABP9ARF3</accession>
<name>A0ABP9ARF3_9PSEU</name>
<evidence type="ECO:0000256" key="4">
    <source>
        <dbReference type="ARBA" id="ARBA00023136"/>
    </source>
</evidence>
<keyword evidence="4 5" id="KW-0472">Membrane</keyword>
<proteinExistence type="predicted"/>
<feature type="transmembrane region" description="Helical" evidence="5">
    <location>
        <begin position="30"/>
        <end position="52"/>
    </location>
</feature>
<protein>
    <recommendedName>
        <fullName evidence="6">GtrA/DPMS transmembrane domain-containing protein</fullName>
    </recommendedName>
</protein>